<proteinExistence type="predicted"/>
<organism evidence="1 2">
    <name type="scientific">Violaceomyces palustris</name>
    <dbReference type="NCBI Taxonomy" id="1673888"/>
    <lineage>
        <taxon>Eukaryota</taxon>
        <taxon>Fungi</taxon>
        <taxon>Dikarya</taxon>
        <taxon>Basidiomycota</taxon>
        <taxon>Ustilaginomycotina</taxon>
        <taxon>Ustilaginomycetes</taxon>
        <taxon>Violaceomycetales</taxon>
        <taxon>Violaceomycetaceae</taxon>
        <taxon>Violaceomyces</taxon>
    </lineage>
</organism>
<gene>
    <name evidence="1" type="ORF">IE53DRAFT_189665</name>
</gene>
<dbReference type="Proteomes" id="UP000245626">
    <property type="component" value="Unassembled WGS sequence"/>
</dbReference>
<name>A0ACD0P8K4_9BASI</name>
<reference evidence="1 2" key="1">
    <citation type="journal article" date="2018" name="Mol. Biol. Evol.">
        <title>Broad Genomic Sampling Reveals a Smut Pathogenic Ancestry of the Fungal Clade Ustilaginomycotina.</title>
        <authorList>
            <person name="Kijpornyongpan T."/>
            <person name="Mondo S.J."/>
            <person name="Barry K."/>
            <person name="Sandor L."/>
            <person name="Lee J."/>
            <person name="Lipzen A."/>
            <person name="Pangilinan J."/>
            <person name="LaButti K."/>
            <person name="Hainaut M."/>
            <person name="Henrissat B."/>
            <person name="Grigoriev I.V."/>
            <person name="Spatafora J.W."/>
            <person name="Aime M.C."/>
        </authorList>
    </citation>
    <scope>NUCLEOTIDE SEQUENCE [LARGE SCALE GENOMIC DNA]</scope>
    <source>
        <strain evidence="1 2">SA 807</strain>
    </source>
</reference>
<evidence type="ECO:0000313" key="2">
    <source>
        <dbReference type="Proteomes" id="UP000245626"/>
    </source>
</evidence>
<protein>
    <submittedName>
        <fullName evidence="1">Uncharacterized protein</fullName>
    </submittedName>
</protein>
<dbReference type="EMBL" id="KZ819687">
    <property type="protein sequence ID" value="PWN54371.1"/>
    <property type="molecule type" value="Genomic_DNA"/>
</dbReference>
<sequence length="172" mass="18508">MALRSVNPLAVNLRLSSAALNPHIRLMSIGARSFSTGNQHRSDAAARPTSYIKGTVNEPTSYPTPNAVHGSYHWAFERAVSVALIPMVAVGMVKHGASGLFDGVLALTLLVHSHIGFDCCLQDYLHKRKFPIAGPLASWTLKAATLGTLVGLYEFNTNDIGLTELIAKLWTA</sequence>
<accession>A0ACD0P8K4</accession>
<evidence type="ECO:0000313" key="1">
    <source>
        <dbReference type="EMBL" id="PWN54371.1"/>
    </source>
</evidence>
<keyword evidence="2" id="KW-1185">Reference proteome</keyword>